<gene>
    <name evidence="2" type="ORF">SAMN02745120_2771</name>
</gene>
<organism evidence="2 3">
    <name type="scientific">Acetoanaerobium noterae</name>
    <dbReference type="NCBI Taxonomy" id="745369"/>
    <lineage>
        <taxon>Bacteria</taxon>
        <taxon>Bacillati</taxon>
        <taxon>Bacillota</taxon>
        <taxon>Clostridia</taxon>
        <taxon>Peptostreptococcales</taxon>
        <taxon>Filifactoraceae</taxon>
        <taxon>Acetoanaerobium</taxon>
    </lineage>
</organism>
<dbReference type="RefSeq" id="WP_079590596.1">
    <property type="nucleotide sequence ID" value="NZ_FUYN01000009.1"/>
</dbReference>
<feature type="transmembrane region" description="Helical" evidence="1">
    <location>
        <begin position="64"/>
        <end position="82"/>
    </location>
</feature>
<evidence type="ECO:0000256" key="1">
    <source>
        <dbReference type="SAM" id="Phobius"/>
    </source>
</evidence>
<keyword evidence="1" id="KW-0812">Transmembrane</keyword>
<proteinExistence type="predicted"/>
<evidence type="ECO:0000313" key="2">
    <source>
        <dbReference type="EMBL" id="SKB70547.1"/>
    </source>
</evidence>
<name>A0A1T5DG03_9FIRM</name>
<keyword evidence="1" id="KW-0472">Membrane</keyword>
<dbReference type="Proteomes" id="UP000243406">
    <property type="component" value="Unassembled WGS sequence"/>
</dbReference>
<dbReference type="AlphaFoldDB" id="A0A1T5DG03"/>
<protein>
    <submittedName>
        <fullName evidence="2">Uncharacterized protein</fullName>
    </submittedName>
</protein>
<dbReference type="EMBL" id="FUYN01000009">
    <property type="protein sequence ID" value="SKB70547.1"/>
    <property type="molecule type" value="Genomic_DNA"/>
</dbReference>
<sequence length="87" mass="10130">MNKKEENDVYQIIEVNTMNGSEEINDESAPHNLGGHMKWMIALHVLPILILVILNYLQIEVGRIGQFLIFMIMILSHIPMMFNHKKQ</sequence>
<reference evidence="3" key="1">
    <citation type="submission" date="2017-02" db="EMBL/GenBank/DDBJ databases">
        <authorList>
            <person name="Varghese N."/>
            <person name="Submissions S."/>
        </authorList>
    </citation>
    <scope>NUCLEOTIDE SEQUENCE [LARGE SCALE GENOMIC DNA]</scope>
    <source>
        <strain evidence="3">ATCC 35199</strain>
    </source>
</reference>
<accession>A0A1T5DG03</accession>
<evidence type="ECO:0000313" key="3">
    <source>
        <dbReference type="Proteomes" id="UP000243406"/>
    </source>
</evidence>
<keyword evidence="1" id="KW-1133">Transmembrane helix</keyword>
<feature type="transmembrane region" description="Helical" evidence="1">
    <location>
        <begin position="39"/>
        <end position="58"/>
    </location>
</feature>
<keyword evidence="3" id="KW-1185">Reference proteome</keyword>